<dbReference type="EMBL" id="VSRR010012558">
    <property type="protein sequence ID" value="MPC54692.1"/>
    <property type="molecule type" value="Genomic_DNA"/>
</dbReference>
<gene>
    <name evidence="1" type="ORF">E2C01_048616</name>
</gene>
<dbReference type="Proteomes" id="UP000324222">
    <property type="component" value="Unassembled WGS sequence"/>
</dbReference>
<organism evidence="1 2">
    <name type="scientific">Portunus trituberculatus</name>
    <name type="common">Swimming crab</name>
    <name type="synonym">Neptunus trituberculatus</name>
    <dbReference type="NCBI Taxonomy" id="210409"/>
    <lineage>
        <taxon>Eukaryota</taxon>
        <taxon>Metazoa</taxon>
        <taxon>Ecdysozoa</taxon>
        <taxon>Arthropoda</taxon>
        <taxon>Crustacea</taxon>
        <taxon>Multicrustacea</taxon>
        <taxon>Malacostraca</taxon>
        <taxon>Eumalacostraca</taxon>
        <taxon>Eucarida</taxon>
        <taxon>Decapoda</taxon>
        <taxon>Pleocyemata</taxon>
        <taxon>Brachyura</taxon>
        <taxon>Eubrachyura</taxon>
        <taxon>Portunoidea</taxon>
        <taxon>Portunidae</taxon>
        <taxon>Portuninae</taxon>
        <taxon>Portunus</taxon>
    </lineage>
</organism>
<comment type="caution">
    <text evidence="1">The sequence shown here is derived from an EMBL/GenBank/DDBJ whole genome shotgun (WGS) entry which is preliminary data.</text>
</comment>
<sequence length="96" mass="10267">MSERPRMCYPKNQINFNSLWRNIPWASITGIALGTSLKLSGRSREGVASGRCGEGGGGVSNLEIDASHLCGRSAIRCSSRGLAEAKRAVRVKSTCL</sequence>
<proteinExistence type="predicted"/>
<evidence type="ECO:0000313" key="1">
    <source>
        <dbReference type="EMBL" id="MPC54692.1"/>
    </source>
</evidence>
<keyword evidence="2" id="KW-1185">Reference proteome</keyword>
<name>A0A5B7G6X3_PORTR</name>
<accession>A0A5B7G6X3</accession>
<dbReference type="AlphaFoldDB" id="A0A5B7G6X3"/>
<evidence type="ECO:0000313" key="2">
    <source>
        <dbReference type="Proteomes" id="UP000324222"/>
    </source>
</evidence>
<reference evidence="1 2" key="1">
    <citation type="submission" date="2019-05" db="EMBL/GenBank/DDBJ databases">
        <title>Another draft genome of Portunus trituberculatus and its Hox gene families provides insights of decapod evolution.</title>
        <authorList>
            <person name="Jeong J.-H."/>
            <person name="Song I."/>
            <person name="Kim S."/>
            <person name="Choi T."/>
            <person name="Kim D."/>
            <person name="Ryu S."/>
            <person name="Kim W."/>
        </authorList>
    </citation>
    <scope>NUCLEOTIDE SEQUENCE [LARGE SCALE GENOMIC DNA]</scope>
    <source>
        <tissue evidence="1">Muscle</tissue>
    </source>
</reference>
<protein>
    <submittedName>
        <fullName evidence="1">Uncharacterized protein</fullName>
    </submittedName>
</protein>